<dbReference type="PANTHER" id="PTHR21646:SF76">
    <property type="entry name" value="UBIQUITIN CARBOXYL-TERMINAL HYDROLASE 32"/>
    <property type="match status" value="1"/>
</dbReference>
<dbReference type="Gene3D" id="3.30.2230.10">
    <property type="entry name" value="DUSP-like"/>
    <property type="match status" value="1"/>
</dbReference>
<sequence>MVRIKPNLLWDRTFISLFGVGQDKATFEDFRAWIIYNKDATVLSKWLLSYVTGVFLSSSELAKPPRFYPDASRRTHLEEQDICGSWRTCFWAFADCSSVCFKIFDMDRDCYLNVDEVQHMTQTLLFIANENKLTSPHIYTETVQKHGLLIENAANDVQKSLENELVKKHGKSLESLNKRLDEKGGLTQEDFLVWSVENNSLVSPLLELLFQVCHLWAGWRGEERRGYHVGQFWYLISSDWWGQWVSYTTAPRSNLDYCNCRNEPRIPIEEGIVCDESLLSNTTDYTSTSNELNSNSMESMGDLFSRGDSCSIASSSGVSSSSGTGPKRSLGQPGPIDNTNLVSEPIFKVPTLTGEGGRLRRDMTLVQRRDFELLPDSLWKALSMWYGGPPAPSQAGDKASGQVGGRTGALPGELEDITPSAAAESGKYGDVEYGAAALSAGLTSTVNAATRRYLAHTAAFSRLASVQQVTDFLCHRLAIRPEEARLWLLREHSSSLLDDDIATLQDLAIADGDQILLEVRNKDLTWPEELGQLVASGGHDVGLSVERRPTICLPPGATGLHNLGNTCFMNAALQAVSNTRPLTLYFQRDNQLTELNSVNPLGTKGAVARRYAELCRELWAGSTRSVAPLKLRLLRD</sequence>
<dbReference type="InterPro" id="IPR006615">
    <property type="entry name" value="Pept_C19_DUSP"/>
</dbReference>
<dbReference type="EC" id="3.4.19.12" evidence="2"/>
<dbReference type="PROSITE" id="PS00972">
    <property type="entry name" value="USP_1"/>
    <property type="match status" value="1"/>
</dbReference>
<dbReference type="PROSITE" id="PS51283">
    <property type="entry name" value="DUSP"/>
    <property type="match status" value="1"/>
</dbReference>
<protein>
    <recommendedName>
        <fullName evidence="2">ubiquitinyl hydrolase 1</fullName>
        <ecNumber evidence="2">3.4.19.12</ecNumber>
    </recommendedName>
</protein>
<name>A0ABQ9JZ20_9CUCU</name>
<dbReference type="Gene3D" id="3.90.70.10">
    <property type="entry name" value="Cysteine proteinases"/>
    <property type="match status" value="1"/>
</dbReference>
<evidence type="ECO:0000256" key="3">
    <source>
        <dbReference type="SAM" id="MobiDB-lite"/>
    </source>
</evidence>
<feature type="region of interest" description="Disordered" evidence="3">
    <location>
        <begin position="314"/>
        <end position="342"/>
    </location>
</feature>
<dbReference type="SMART" id="SM00695">
    <property type="entry name" value="DUSP"/>
    <property type="match status" value="1"/>
</dbReference>
<feature type="compositionally biased region" description="Low complexity" evidence="3">
    <location>
        <begin position="314"/>
        <end position="325"/>
    </location>
</feature>
<feature type="domain" description="DUSP" evidence="5">
    <location>
        <begin position="197"/>
        <end position="398"/>
    </location>
</feature>
<gene>
    <name evidence="6" type="ORF">NQ317_005053</name>
</gene>
<keyword evidence="7" id="KW-1185">Reference proteome</keyword>
<accession>A0ABQ9JZ20</accession>
<evidence type="ECO:0000259" key="4">
    <source>
        <dbReference type="PROSITE" id="PS50235"/>
    </source>
</evidence>
<evidence type="ECO:0000259" key="5">
    <source>
        <dbReference type="PROSITE" id="PS51283"/>
    </source>
</evidence>
<organism evidence="6 7">
    <name type="scientific">Molorchus minor</name>
    <dbReference type="NCBI Taxonomy" id="1323400"/>
    <lineage>
        <taxon>Eukaryota</taxon>
        <taxon>Metazoa</taxon>
        <taxon>Ecdysozoa</taxon>
        <taxon>Arthropoda</taxon>
        <taxon>Hexapoda</taxon>
        <taxon>Insecta</taxon>
        <taxon>Pterygota</taxon>
        <taxon>Neoptera</taxon>
        <taxon>Endopterygota</taxon>
        <taxon>Coleoptera</taxon>
        <taxon>Polyphaga</taxon>
        <taxon>Cucujiformia</taxon>
        <taxon>Chrysomeloidea</taxon>
        <taxon>Cerambycidae</taxon>
        <taxon>Lamiinae</taxon>
        <taxon>Monochamini</taxon>
        <taxon>Molorchus</taxon>
    </lineage>
</organism>
<dbReference type="InterPro" id="IPR018200">
    <property type="entry name" value="USP_CS"/>
</dbReference>
<dbReference type="SUPFAM" id="SSF54001">
    <property type="entry name" value="Cysteine proteinases"/>
    <property type="match status" value="1"/>
</dbReference>
<proteinExistence type="predicted"/>
<comment type="catalytic activity">
    <reaction evidence="1">
        <text>Thiol-dependent hydrolysis of ester, thioester, amide, peptide and isopeptide bonds formed by the C-terminal Gly of ubiquitin (a 76-residue protein attached to proteins as an intracellular targeting signal).</text>
        <dbReference type="EC" id="3.4.19.12"/>
    </reaction>
</comment>
<dbReference type="SUPFAM" id="SSF143791">
    <property type="entry name" value="DUSP-like"/>
    <property type="match status" value="1"/>
</dbReference>
<dbReference type="Proteomes" id="UP001162164">
    <property type="component" value="Unassembled WGS sequence"/>
</dbReference>
<dbReference type="InterPro" id="IPR001394">
    <property type="entry name" value="Peptidase_C19_UCH"/>
</dbReference>
<feature type="domain" description="USP" evidence="4">
    <location>
        <begin position="558"/>
        <end position="636"/>
    </location>
</feature>
<dbReference type="Pfam" id="PF00443">
    <property type="entry name" value="UCH"/>
    <property type="match status" value="1"/>
</dbReference>
<dbReference type="Pfam" id="PF06337">
    <property type="entry name" value="DUSP"/>
    <property type="match status" value="1"/>
</dbReference>
<dbReference type="Gene3D" id="3.10.20.90">
    <property type="entry name" value="Phosphatidylinositol 3-kinase Catalytic Subunit, Chain A, domain 1"/>
    <property type="match status" value="1"/>
</dbReference>
<dbReference type="InterPro" id="IPR050185">
    <property type="entry name" value="Ub_carboxyl-term_hydrolase"/>
</dbReference>
<dbReference type="InterPro" id="IPR035927">
    <property type="entry name" value="DUSP-like_sf"/>
</dbReference>
<comment type="caution">
    <text evidence="6">The sequence shown here is derived from an EMBL/GenBank/DDBJ whole genome shotgun (WGS) entry which is preliminary data.</text>
</comment>
<evidence type="ECO:0000256" key="2">
    <source>
        <dbReference type="ARBA" id="ARBA00012759"/>
    </source>
</evidence>
<reference evidence="6" key="1">
    <citation type="journal article" date="2023" name="Insect Mol. Biol.">
        <title>Genome sequencing provides insights into the evolution of gene families encoding plant cell wall-degrading enzymes in longhorned beetles.</title>
        <authorList>
            <person name="Shin N.R."/>
            <person name="Okamura Y."/>
            <person name="Kirsch R."/>
            <person name="Pauchet Y."/>
        </authorList>
    </citation>
    <scope>NUCLEOTIDE SEQUENCE</scope>
    <source>
        <strain evidence="6">MMC_N1</strain>
    </source>
</reference>
<dbReference type="InterPro" id="IPR038765">
    <property type="entry name" value="Papain-like_cys_pep_sf"/>
</dbReference>
<dbReference type="PANTHER" id="PTHR21646">
    <property type="entry name" value="UBIQUITIN CARBOXYL-TERMINAL HYDROLASE"/>
    <property type="match status" value="1"/>
</dbReference>
<evidence type="ECO:0000313" key="7">
    <source>
        <dbReference type="Proteomes" id="UP001162164"/>
    </source>
</evidence>
<dbReference type="PROSITE" id="PS50235">
    <property type="entry name" value="USP_3"/>
    <property type="match status" value="1"/>
</dbReference>
<evidence type="ECO:0000256" key="1">
    <source>
        <dbReference type="ARBA" id="ARBA00000707"/>
    </source>
</evidence>
<evidence type="ECO:0000313" key="6">
    <source>
        <dbReference type="EMBL" id="KAJ8982582.1"/>
    </source>
</evidence>
<dbReference type="EMBL" id="JAPWTJ010000117">
    <property type="protein sequence ID" value="KAJ8982582.1"/>
    <property type="molecule type" value="Genomic_DNA"/>
</dbReference>
<dbReference type="InterPro" id="IPR028889">
    <property type="entry name" value="USP"/>
</dbReference>